<feature type="compositionally biased region" description="Polar residues" evidence="4">
    <location>
        <begin position="920"/>
        <end position="936"/>
    </location>
</feature>
<feature type="compositionally biased region" description="Basic and acidic residues" evidence="4">
    <location>
        <begin position="384"/>
        <end position="393"/>
    </location>
</feature>
<dbReference type="Pfam" id="PF00172">
    <property type="entry name" value="Zn_clus"/>
    <property type="match status" value="1"/>
</dbReference>
<dbReference type="InterPro" id="IPR007219">
    <property type="entry name" value="XnlR_reg_dom"/>
</dbReference>
<dbReference type="InterPro" id="IPR036864">
    <property type="entry name" value="Zn2-C6_fun-type_DNA-bd_sf"/>
</dbReference>
<feature type="compositionally biased region" description="Low complexity" evidence="4">
    <location>
        <begin position="164"/>
        <end position="178"/>
    </location>
</feature>
<dbReference type="PROSITE" id="PS50048">
    <property type="entry name" value="ZN2_CY6_FUNGAL_2"/>
    <property type="match status" value="1"/>
</dbReference>
<dbReference type="PANTHER" id="PTHR31001">
    <property type="entry name" value="UNCHARACTERIZED TRANSCRIPTIONAL REGULATORY PROTEIN"/>
    <property type="match status" value="1"/>
</dbReference>
<dbReference type="GO" id="GO:0000981">
    <property type="term" value="F:DNA-binding transcription factor activity, RNA polymerase II-specific"/>
    <property type="evidence" value="ECO:0007669"/>
    <property type="project" value="InterPro"/>
</dbReference>
<feature type="compositionally biased region" description="Low complexity" evidence="4">
    <location>
        <begin position="90"/>
        <end position="101"/>
    </location>
</feature>
<evidence type="ECO:0000256" key="3">
    <source>
        <dbReference type="ARBA" id="ARBA00023242"/>
    </source>
</evidence>
<feature type="compositionally biased region" description="Polar residues" evidence="4">
    <location>
        <begin position="127"/>
        <end position="138"/>
    </location>
</feature>
<dbReference type="EMBL" id="NBSH01000016">
    <property type="protein sequence ID" value="ORX34040.1"/>
    <property type="molecule type" value="Genomic_DNA"/>
</dbReference>
<dbReference type="OrthoDB" id="4934715at2759"/>
<dbReference type="PROSITE" id="PS00463">
    <property type="entry name" value="ZN2_CY6_FUNGAL_1"/>
    <property type="match status" value="1"/>
</dbReference>
<feature type="region of interest" description="Disordered" evidence="4">
    <location>
        <begin position="356"/>
        <end position="393"/>
    </location>
</feature>
<sequence length="1061" mass="117650">MLPQRPGDDTNRYSLLSAGNKLAPLNLGNSSRSYMPPSPGNMPGGIGSGNGSGTGTGGGGGSSIAGGPGSSGDMGFWDRDKTRDARNQWSPGSSSISRASSRLPPMVHHGTGHSPSWESFPYRPISPRQSVLTPPMTSQQPHQQGHHHHQHQQQQQQHHHHPSQHQQHQQQHQQGFQRQHSHQSFHPREEESPTSPASTSVSGRRQSPDEASSKKKKRRVALSCAECAKRKQKCNRQTPCQHCVQRRVPELCVPYIREGSPPPRNRTKAAAAAAASAGGGGGGAGSGGAGQGGPDIKIEMAGSTAATSLNTAPTARQPSQLPTLTVRVARIEALLNAVVNRVDGVEGKALHDWRINHAPATSPPPLGSHAMSRSRNVSSNSNHGDTDREGSGDEVLKIDRESLSRNPLPQLMSNQPVNRTIDFHGTAQESFEKGMLSNGIEIHYVKRLLTDLPDRPTADKLVNQFFEKFNFVRYPIDEPSFRSSYDWLYENLQNLNPRSLLFLPVACIVIAIAYRIAPAELGFDEDTKKRESLKLYTNTRSAIFIARAITPVTLQLVETRILLGLYLILMHERRLSEGWAELRGAITSAQIIGLHRDGAVLGCDAYATEYRRRLWSYLLHADATYSCLLGRPTCIDLDSSDTLPPSNIDMSNNEGLKNLKPNETPSKPLQTSTFATYLILRRRLSEIVGEIARLFSRISNPIQYDEVKRIDGLFTQFMAELPPDFRMRNPDKSNDSQLWYLSIHRYYIQTEILHFRIILHRPYLLRRLRSSRYALSRSACFESAVLDFKIREAFKKDVPDFFETLLGGSFREFNAAMIAGISEILDPRSPHAADMRAIIQNFLDHFPHDETKDEFSQKEAGIVSEHRSAWGLWVKIYTLHRRAKEAEERRANRPRSSDARFSALRTFSAERDEPRGGEQPNGSGTNWPTTYNSGSHGSDDEGNDQPQQLLNHWLYHNQMVNPPMSFAPGELFPNPGYALDANTQTEGGVLSGWMGNPMDPALPQPSVDVPMDLNAQQGGNGAVPEMVGQVWGDGNNVQFWDKMIDGIQTAQGPTNFLMTGA</sequence>
<dbReference type="SMART" id="SM00906">
    <property type="entry name" value="Fungal_trans"/>
    <property type="match status" value="1"/>
</dbReference>
<feature type="compositionally biased region" description="Gly residues" evidence="4">
    <location>
        <begin position="42"/>
        <end position="72"/>
    </location>
</feature>
<evidence type="ECO:0000313" key="7">
    <source>
        <dbReference type="Proteomes" id="UP000193218"/>
    </source>
</evidence>
<keyword evidence="3" id="KW-0539">Nucleus</keyword>
<evidence type="ECO:0000313" key="6">
    <source>
        <dbReference type="EMBL" id="ORX34040.1"/>
    </source>
</evidence>
<dbReference type="GO" id="GO:0003677">
    <property type="term" value="F:DNA binding"/>
    <property type="evidence" value="ECO:0007669"/>
    <property type="project" value="InterPro"/>
</dbReference>
<gene>
    <name evidence="6" type="ORF">BD324DRAFT_193777</name>
</gene>
<dbReference type="Proteomes" id="UP000193218">
    <property type="component" value="Unassembled WGS sequence"/>
</dbReference>
<dbReference type="Pfam" id="PF04082">
    <property type="entry name" value="Fungal_trans"/>
    <property type="match status" value="1"/>
</dbReference>
<dbReference type="SUPFAM" id="SSF57701">
    <property type="entry name" value="Zn2/Cys6 DNA-binding domain"/>
    <property type="match status" value="1"/>
</dbReference>
<dbReference type="RefSeq" id="XP_021868328.1">
    <property type="nucleotide sequence ID" value="XM_022012140.1"/>
</dbReference>
<dbReference type="Gene3D" id="4.10.240.10">
    <property type="entry name" value="Zn(2)-C6 fungal-type DNA-binding domain"/>
    <property type="match status" value="1"/>
</dbReference>
<dbReference type="InterPro" id="IPR050613">
    <property type="entry name" value="Sec_Metabolite_Reg"/>
</dbReference>
<organism evidence="6 7">
    <name type="scientific">Kockovaella imperatae</name>
    <dbReference type="NCBI Taxonomy" id="4999"/>
    <lineage>
        <taxon>Eukaryota</taxon>
        <taxon>Fungi</taxon>
        <taxon>Dikarya</taxon>
        <taxon>Basidiomycota</taxon>
        <taxon>Agaricomycotina</taxon>
        <taxon>Tremellomycetes</taxon>
        <taxon>Tremellales</taxon>
        <taxon>Cuniculitremaceae</taxon>
        <taxon>Kockovaella</taxon>
    </lineage>
</organism>
<feature type="region of interest" description="Disordered" evidence="4">
    <location>
        <begin position="884"/>
        <end position="946"/>
    </location>
</feature>
<feature type="domain" description="Zn(2)-C6 fungal-type" evidence="5">
    <location>
        <begin position="223"/>
        <end position="253"/>
    </location>
</feature>
<dbReference type="InterPro" id="IPR001138">
    <property type="entry name" value="Zn2Cys6_DnaBD"/>
</dbReference>
<dbReference type="AlphaFoldDB" id="A0A1Y1U7N3"/>
<feature type="region of interest" description="Disordered" evidence="4">
    <location>
        <begin position="1"/>
        <end position="220"/>
    </location>
</feature>
<dbReference type="GeneID" id="33553948"/>
<accession>A0A1Y1U7N3</accession>
<comment type="subcellular location">
    <subcellularLocation>
        <location evidence="1">Nucleus</location>
    </subcellularLocation>
</comment>
<evidence type="ECO:0000256" key="4">
    <source>
        <dbReference type="SAM" id="MobiDB-lite"/>
    </source>
</evidence>
<keyword evidence="7" id="KW-1185">Reference proteome</keyword>
<dbReference type="SMART" id="SM00066">
    <property type="entry name" value="GAL4"/>
    <property type="match status" value="1"/>
</dbReference>
<comment type="caution">
    <text evidence="6">The sequence shown here is derived from an EMBL/GenBank/DDBJ whole genome shotgun (WGS) entry which is preliminary data.</text>
</comment>
<dbReference type="CDD" id="cd12148">
    <property type="entry name" value="fungal_TF_MHR"/>
    <property type="match status" value="1"/>
</dbReference>
<protein>
    <submittedName>
        <fullName evidence="6">Fungal-specific transcription factor domain-domain-containing protein</fullName>
    </submittedName>
</protein>
<feature type="compositionally biased region" description="Gly residues" evidence="4">
    <location>
        <begin position="277"/>
        <end position="293"/>
    </location>
</feature>
<dbReference type="GO" id="GO:0008270">
    <property type="term" value="F:zinc ion binding"/>
    <property type="evidence" value="ECO:0007669"/>
    <property type="project" value="InterPro"/>
</dbReference>
<dbReference type="PANTHER" id="PTHR31001:SF87">
    <property type="entry name" value="COL-21"/>
    <property type="match status" value="1"/>
</dbReference>
<dbReference type="GO" id="GO:0005634">
    <property type="term" value="C:nucleus"/>
    <property type="evidence" value="ECO:0007669"/>
    <property type="project" value="UniProtKB-SubCell"/>
</dbReference>
<name>A0A1Y1U7N3_9TREE</name>
<dbReference type="CDD" id="cd00067">
    <property type="entry name" value="GAL4"/>
    <property type="match status" value="1"/>
</dbReference>
<keyword evidence="2" id="KW-0479">Metal-binding</keyword>
<feature type="compositionally biased region" description="Basic and acidic residues" evidence="4">
    <location>
        <begin position="884"/>
        <end position="898"/>
    </location>
</feature>
<feature type="compositionally biased region" description="Basic residues" evidence="4">
    <location>
        <begin position="144"/>
        <end position="163"/>
    </location>
</feature>
<proteinExistence type="predicted"/>
<feature type="compositionally biased region" description="Basic and acidic residues" evidence="4">
    <location>
        <begin position="1"/>
        <end position="11"/>
    </location>
</feature>
<reference evidence="6 7" key="1">
    <citation type="submission" date="2017-03" db="EMBL/GenBank/DDBJ databases">
        <title>Widespread Adenine N6-methylation of Active Genes in Fungi.</title>
        <authorList>
            <consortium name="DOE Joint Genome Institute"/>
            <person name="Mondo S.J."/>
            <person name="Dannebaum R.O."/>
            <person name="Kuo R.C."/>
            <person name="Louie K.B."/>
            <person name="Bewick A.J."/>
            <person name="Labutti K."/>
            <person name="Haridas S."/>
            <person name="Kuo A."/>
            <person name="Salamov A."/>
            <person name="Ahrendt S.R."/>
            <person name="Lau R."/>
            <person name="Bowen B.P."/>
            <person name="Lipzen A."/>
            <person name="Sullivan W."/>
            <person name="Andreopoulos W.B."/>
            <person name="Clum A."/>
            <person name="Lindquist E."/>
            <person name="Daum C."/>
            <person name="Northen T.R."/>
            <person name="Ramamoorthy G."/>
            <person name="Schmitz R.J."/>
            <person name="Gryganskyi A."/>
            <person name="Culley D."/>
            <person name="Magnuson J."/>
            <person name="James T.Y."/>
            <person name="O'Malley M.A."/>
            <person name="Stajich J.E."/>
            <person name="Spatafora J.W."/>
            <person name="Visel A."/>
            <person name="Grigoriev I.V."/>
        </authorList>
    </citation>
    <scope>NUCLEOTIDE SEQUENCE [LARGE SCALE GENOMIC DNA]</scope>
    <source>
        <strain evidence="6 7">NRRL Y-17943</strain>
    </source>
</reference>
<feature type="compositionally biased region" description="Low complexity" evidence="4">
    <location>
        <begin position="373"/>
        <end position="382"/>
    </location>
</feature>
<feature type="compositionally biased region" description="Low complexity" evidence="4">
    <location>
        <begin position="193"/>
        <end position="202"/>
    </location>
</feature>
<feature type="compositionally biased region" description="Basic and acidic residues" evidence="4">
    <location>
        <begin position="76"/>
        <end position="86"/>
    </location>
</feature>
<feature type="region of interest" description="Disordered" evidence="4">
    <location>
        <begin position="259"/>
        <end position="297"/>
    </location>
</feature>
<evidence type="ECO:0000259" key="5">
    <source>
        <dbReference type="PROSITE" id="PS50048"/>
    </source>
</evidence>
<dbReference type="InParanoid" id="A0A1Y1U7N3"/>
<evidence type="ECO:0000256" key="1">
    <source>
        <dbReference type="ARBA" id="ARBA00004123"/>
    </source>
</evidence>
<evidence type="ECO:0000256" key="2">
    <source>
        <dbReference type="ARBA" id="ARBA00022723"/>
    </source>
</evidence>
<dbReference type="GO" id="GO:0006351">
    <property type="term" value="P:DNA-templated transcription"/>
    <property type="evidence" value="ECO:0007669"/>
    <property type="project" value="InterPro"/>
</dbReference>
<dbReference type="STRING" id="4999.A0A1Y1U7N3"/>